<evidence type="ECO:0000313" key="1">
    <source>
        <dbReference type="EMBL" id="PWA08295.1"/>
    </source>
</evidence>
<dbReference type="Proteomes" id="UP000245618">
    <property type="component" value="Unassembled WGS sequence"/>
</dbReference>
<dbReference type="EMBL" id="QCZH01000014">
    <property type="protein sequence ID" value="PWA08295.1"/>
    <property type="molecule type" value="Genomic_DNA"/>
</dbReference>
<proteinExistence type="predicted"/>
<comment type="caution">
    <text evidence="1">The sequence shown here is derived from an EMBL/GenBank/DDBJ whole genome shotgun (WGS) entry which is preliminary data.</text>
</comment>
<gene>
    <name evidence="1" type="ORF">DB891_11855</name>
</gene>
<sequence length="141" mass="16304">MLLFTLGVLFSCNNKSNENLTKKPIDGFYWAEIVYKTMNPPTKVSGIYIFSNSEISIFYRNPKEFAYVEHKAVFKYYFKDDLIYACNCGTDDCLNTNNYTENYKIVSNETTDREQIVKLTNGVIDVTLTKEKGVGLEVKNW</sequence>
<evidence type="ECO:0000313" key="2">
    <source>
        <dbReference type="Proteomes" id="UP000245618"/>
    </source>
</evidence>
<organism evidence="1 2">
    <name type="scientific">Flavobacterium laiguense</name>
    <dbReference type="NCBI Taxonomy" id="2169409"/>
    <lineage>
        <taxon>Bacteria</taxon>
        <taxon>Pseudomonadati</taxon>
        <taxon>Bacteroidota</taxon>
        <taxon>Flavobacteriia</taxon>
        <taxon>Flavobacteriales</taxon>
        <taxon>Flavobacteriaceae</taxon>
        <taxon>Flavobacterium</taxon>
    </lineage>
</organism>
<reference evidence="1 2" key="1">
    <citation type="submission" date="2018-04" db="EMBL/GenBank/DDBJ databases">
        <title>Flavobacterium sp. nov., isolated from glacier ice.</title>
        <authorList>
            <person name="Liu Q."/>
            <person name="Xin Y.-H."/>
        </authorList>
    </citation>
    <scope>NUCLEOTIDE SEQUENCE [LARGE SCALE GENOMIC DNA]</scope>
    <source>
        <strain evidence="1 2">LB2P30</strain>
    </source>
</reference>
<name>A0A2U1JTH6_9FLAO</name>
<protein>
    <submittedName>
        <fullName evidence="1">Uncharacterized protein</fullName>
    </submittedName>
</protein>
<accession>A0A2U1JTH6</accession>
<dbReference type="AlphaFoldDB" id="A0A2U1JTH6"/>
<keyword evidence="2" id="KW-1185">Reference proteome</keyword>